<evidence type="ECO:0008006" key="5">
    <source>
        <dbReference type="Google" id="ProtNLM"/>
    </source>
</evidence>
<dbReference type="PANTHER" id="PTHR46348:SF1">
    <property type="entry name" value="DELETED IN LUNG AND ESOPHAGEAL CANCER PROTEIN 1"/>
    <property type="match status" value="1"/>
</dbReference>
<evidence type="ECO:0000313" key="4">
    <source>
        <dbReference type="Proteomes" id="UP000419144"/>
    </source>
</evidence>
<dbReference type="InterPro" id="IPR033304">
    <property type="entry name" value="DLEC1"/>
</dbReference>
<dbReference type="InterPro" id="IPR013783">
    <property type="entry name" value="Ig-like_fold"/>
</dbReference>
<dbReference type="PANTHER" id="PTHR46348">
    <property type="entry name" value="DELETED IN LUNG AND ESOPHAGEAL CANCER PROTEIN 1"/>
    <property type="match status" value="1"/>
</dbReference>
<accession>A0A640KJM1</accession>
<keyword evidence="1" id="KW-0175">Coiled coil</keyword>
<name>A0A640KJM1_LEITA</name>
<dbReference type="GO" id="GO:0005929">
    <property type="term" value="C:cilium"/>
    <property type="evidence" value="ECO:0007669"/>
    <property type="project" value="TreeGrafter"/>
</dbReference>
<dbReference type="OrthoDB" id="2115465at2759"/>
<dbReference type="GO" id="GO:0008285">
    <property type="term" value="P:negative regulation of cell population proliferation"/>
    <property type="evidence" value="ECO:0007669"/>
    <property type="project" value="InterPro"/>
</dbReference>
<sequence>MIFSWSTALPSLPLSSYRNFCTCIPTPWPHTHTGADARSLQGESRKLQHPSSFNLTPTRTALDPTFQSLQPRRSSSSSFAFFCPSSLFCCLSLSHTSTAAMNTEEDLTIVSSWAQRAYQCFATELEELQQLQQQHEQLEAQSQQELEERCKAEVDAQLLREHPDIFSHLISAASTSRSTCVNQSPTPPSSARTNTKRPRSKLGLQVQSEVALANAKREVLLQQSIQVAMEAQKKQPARQLAAQYAGQLSSTQRQVELYLEREARELHRFTSKPAGAYSLHEVLEVPSFAAAPAAHAPVAAASRTSSVSHQAPHSSLKRHRASLARSEGMAATMQRGTSDVSGGAFSSLVSTRRKTRKDDRLGRADNASTALVQISDKSRSSMPMGTGDNHETAKDTSTVEAPPPFLIDAHKFAVEYNEMLKKEYGYRPSMTNTFAADVHTENCDAVDVVAALKDQLRTHAPGMTSKRPAATVSRSLLPSLLERAARCAGAATGAGSPTPPPHASDAESSNNRELNHRPGHSFRIQKQPQTQSGTKKRATSVDRTVSPRQEGRTLPALSLARGGALASSTACPLDGVRCSVDGGCLSFSACVGVPSRQVVRFVNNNAYRTRLRLKPASHPWLTYRCVCIAPSAAAAATVAPEAPLNCGGYMEVEIIFCPTSFEASTAMVDTVLEMGVTRELNDRTGEGAQWRFMSVPLQARVALPKFEWWCGFTRSTEETEELVPGPASSALTEEEVCNSASAIGARVSATAQRPPLITHDALASRAVHLDVSGPSAAVVTFGEALLLAEVKQMLYIENTGSTAVVHVLSSSPEFTVSLSEVVATTLPTNHALPLAVSFCPLSEGPCKASLTVAVRASDSADSPVLTEHTLELCGVGVAPRVRITSLGTQLVQEGAVPQWQQCTSEAPLHILLRGTIPGVPTEVPVTVSNACTVPLPYHWHGCEPPFMEGSGSDDEEDERGTNEGGGVCAPKLQLTTTTSADVTAVGVGASRTSHITPTYGVLPPMSTTTFILTVTPRTLQPLQTLYNLFLDNMPDPSALRNAAKLPFVDAEVLELYCRNRLIPFGLHGPTQDRSPLTDDVVHAAALPNGLQMTYLDPISVFARFQTAQGQSDGHVSTDAVFATGFLTYQQPVLPTLSIDPAVLEERVECLIKSRTTRTVSLHNNSPIEMHFMLDPTPAEFAASLQEHEYLTEHTITNLTHERWRASFPASDGISVQCLPRKGRIPPHSTIAITVHFTLEAIGPHYAVVPCWVPEVELLSARLAAMSSASTGGLSKCTSLFFRQIHRAPPAPVQLADARS</sequence>
<feature type="compositionally biased region" description="Polar residues" evidence="2">
    <location>
        <begin position="177"/>
        <end position="193"/>
    </location>
</feature>
<feature type="region of interest" description="Disordered" evidence="2">
    <location>
        <begin position="378"/>
        <end position="402"/>
    </location>
</feature>
<comment type="caution">
    <text evidence="3">The sequence shown here is derived from an EMBL/GenBank/DDBJ whole genome shotgun (WGS) entry which is preliminary data.</text>
</comment>
<organism evidence="3 4">
    <name type="scientific">Leishmania tarentolae</name>
    <name type="common">Sauroleishmania tarentolae</name>
    <dbReference type="NCBI Taxonomy" id="5689"/>
    <lineage>
        <taxon>Eukaryota</taxon>
        <taxon>Discoba</taxon>
        <taxon>Euglenozoa</taxon>
        <taxon>Kinetoplastea</taxon>
        <taxon>Metakinetoplastina</taxon>
        <taxon>Trypanosomatida</taxon>
        <taxon>Trypanosomatidae</taxon>
        <taxon>Leishmaniinae</taxon>
        <taxon>Leishmania</taxon>
        <taxon>lizard Leishmania</taxon>
    </lineage>
</organism>
<evidence type="ECO:0000256" key="2">
    <source>
        <dbReference type="SAM" id="MobiDB-lite"/>
    </source>
</evidence>
<protein>
    <recommendedName>
        <fullName evidence="5">Abnormal spindle-like microcephaly-associated protein ASH domain-containing protein</fullName>
    </recommendedName>
</protein>
<proteinExistence type="predicted"/>
<feature type="compositionally biased region" description="Low complexity" evidence="2">
    <location>
        <begin position="487"/>
        <end position="496"/>
    </location>
</feature>
<feature type="compositionally biased region" description="Polar residues" evidence="2">
    <location>
        <begin position="524"/>
        <end position="533"/>
    </location>
</feature>
<feature type="region of interest" description="Disordered" evidence="2">
    <location>
        <begin position="946"/>
        <end position="969"/>
    </location>
</feature>
<evidence type="ECO:0000313" key="3">
    <source>
        <dbReference type="EMBL" id="GET89235.1"/>
    </source>
</evidence>
<feature type="coiled-coil region" evidence="1">
    <location>
        <begin position="121"/>
        <end position="148"/>
    </location>
</feature>
<reference evidence="3" key="1">
    <citation type="submission" date="2019-11" db="EMBL/GenBank/DDBJ databases">
        <title>Leishmania tarentolae CDS.</title>
        <authorList>
            <person name="Goto Y."/>
            <person name="Yamagishi J."/>
        </authorList>
    </citation>
    <scope>NUCLEOTIDE SEQUENCE [LARGE SCALE GENOMIC DNA]</scope>
    <source>
        <strain evidence="3">Parrot Tar II</strain>
    </source>
</reference>
<feature type="region of interest" description="Disordered" evidence="2">
    <location>
        <begin position="487"/>
        <end position="556"/>
    </location>
</feature>
<gene>
    <name evidence="3" type="ORF">LtaPh_2513951</name>
</gene>
<evidence type="ECO:0000256" key="1">
    <source>
        <dbReference type="SAM" id="Coils"/>
    </source>
</evidence>
<dbReference type="Gene3D" id="2.60.40.10">
    <property type="entry name" value="Immunoglobulins"/>
    <property type="match status" value="3"/>
</dbReference>
<dbReference type="Proteomes" id="UP000419144">
    <property type="component" value="Unassembled WGS sequence"/>
</dbReference>
<dbReference type="GO" id="GO:0015631">
    <property type="term" value="F:tubulin binding"/>
    <property type="evidence" value="ECO:0007669"/>
    <property type="project" value="TreeGrafter"/>
</dbReference>
<dbReference type="EMBL" id="BLBS01000034">
    <property type="protein sequence ID" value="GET89235.1"/>
    <property type="molecule type" value="Genomic_DNA"/>
</dbReference>
<feature type="region of interest" description="Disordered" evidence="2">
    <location>
        <begin position="177"/>
        <end position="200"/>
    </location>
</feature>
<dbReference type="GO" id="GO:0005737">
    <property type="term" value="C:cytoplasm"/>
    <property type="evidence" value="ECO:0007669"/>
    <property type="project" value="TreeGrafter"/>
</dbReference>
<dbReference type="VEuPathDB" id="TriTrypDB:LtaPh_2513951"/>
<feature type="region of interest" description="Disordered" evidence="2">
    <location>
        <begin position="333"/>
        <end position="365"/>
    </location>
</feature>
<keyword evidence="4" id="KW-1185">Reference proteome</keyword>